<feature type="compositionally biased region" description="Low complexity" evidence="2">
    <location>
        <begin position="954"/>
        <end position="968"/>
    </location>
</feature>
<feature type="compositionally biased region" description="Polar residues" evidence="2">
    <location>
        <begin position="989"/>
        <end position="998"/>
    </location>
</feature>
<feature type="compositionally biased region" description="Polar residues" evidence="2">
    <location>
        <begin position="897"/>
        <end position="906"/>
    </location>
</feature>
<feature type="compositionally biased region" description="Polar residues" evidence="2">
    <location>
        <begin position="1077"/>
        <end position="1086"/>
    </location>
</feature>
<dbReference type="CDD" id="cd01948">
    <property type="entry name" value="EAL"/>
    <property type="match status" value="1"/>
</dbReference>
<feature type="compositionally biased region" description="Polar residues" evidence="2">
    <location>
        <begin position="805"/>
        <end position="814"/>
    </location>
</feature>
<feature type="domain" description="EAL" evidence="4">
    <location>
        <begin position="1410"/>
        <end position="1646"/>
    </location>
</feature>
<accession>A0A5P8JRV9</accession>
<dbReference type="Pfam" id="PF19258">
    <property type="entry name" value="KxYKxGKxW_sig"/>
    <property type="match status" value="1"/>
</dbReference>
<keyword evidence="3" id="KW-0472">Membrane</keyword>
<dbReference type="InterPro" id="IPR050706">
    <property type="entry name" value="Cyclic-di-GMP_PDE-like"/>
</dbReference>
<feature type="region of interest" description="Disordered" evidence="2">
    <location>
        <begin position="431"/>
        <end position="530"/>
    </location>
</feature>
<dbReference type="Pfam" id="PF00563">
    <property type="entry name" value="EAL"/>
    <property type="match status" value="1"/>
</dbReference>
<keyword evidence="3" id="KW-0812">Transmembrane</keyword>
<dbReference type="Gene3D" id="3.20.20.450">
    <property type="entry name" value="EAL domain"/>
    <property type="match status" value="1"/>
</dbReference>
<feature type="compositionally biased region" description="Polar residues" evidence="2">
    <location>
        <begin position="851"/>
        <end position="860"/>
    </location>
</feature>
<feature type="compositionally biased region" description="Polar residues" evidence="2">
    <location>
        <begin position="1123"/>
        <end position="1132"/>
    </location>
</feature>
<evidence type="ECO:0000256" key="2">
    <source>
        <dbReference type="SAM" id="MobiDB-lite"/>
    </source>
</evidence>
<dbReference type="InterPro" id="IPR035919">
    <property type="entry name" value="EAL_sf"/>
</dbReference>
<dbReference type="EMBL" id="CP045068">
    <property type="protein sequence ID" value="QFQ91828.1"/>
    <property type="molecule type" value="Genomic_DNA"/>
</dbReference>
<dbReference type="PANTHER" id="PTHR33121">
    <property type="entry name" value="CYCLIC DI-GMP PHOSPHODIESTERASE PDEF"/>
    <property type="match status" value="1"/>
</dbReference>
<feature type="compositionally biased region" description="Low complexity" evidence="2">
    <location>
        <begin position="1134"/>
        <end position="1148"/>
    </location>
</feature>
<feature type="compositionally biased region" description="Low complexity" evidence="2">
    <location>
        <begin position="1170"/>
        <end position="1308"/>
    </location>
</feature>
<evidence type="ECO:0000256" key="1">
    <source>
        <dbReference type="ARBA" id="ARBA00022729"/>
    </source>
</evidence>
<reference evidence="5 6" key="1">
    <citation type="submission" date="2019-10" db="EMBL/GenBank/DDBJ databases">
        <title>Genome sequencing of Lactobacillus manihotivorans.</title>
        <authorList>
            <person name="Kim K."/>
        </authorList>
    </citation>
    <scope>NUCLEOTIDE SEQUENCE [LARGE SCALE GENOMIC DNA]</scope>
    <source>
        <strain evidence="5 6">LM010</strain>
    </source>
</reference>
<organism evidence="5 6">
    <name type="scientific">Lacticaseibacillus manihotivorans</name>
    <dbReference type="NCBI Taxonomy" id="88233"/>
    <lineage>
        <taxon>Bacteria</taxon>
        <taxon>Bacillati</taxon>
        <taxon>Bacillota</taxon>
        <taxon>Bacilli</taxon>
        <taxon>Lactobacillales</taxon>
        <taxon>Lactobacillaceae</taxon>
        <taxon>Lacticaseibacillus</taxon>
    </lineage>
</organism>
<dbReference type="PANTHER" id="PTHR33121:SF70">
    <property type="entry name" value="SIGNALING PROTEIN YKOW"/>
    <property type="match status" value="1"/>
</dbReference>
<feature type="region of interest" description="Disordered" evidence="2">
    <location>
        <begin position="751"/>
        <end position="1334"/>
    </location>
</feature>
<feature type="compositionally biased region" description="Low complexity" evidence="2">
    <location>
        <begin position="480"/>
        <end position="489"/>
    </location>
</feature>
<evidence type="ECO:0000259" key="4">
    <source>
        <dbReference type="PROSITE" id="PS50883"/>
    </source>
</evidence>
<name>A0A5P8JRV9_9LACO</name>
<dbReference type="RefSeq" id="WP_152164755.1">
    <property type="nucleotide sequence ID" value="NZ_CP045068.1"/>
</dbReference>
<keyword evidence="1" id="KW-0732">Signal</keyword>
<evidence type="ECO:0000313" key="6">
    <source>
        <dbReference type="Proteomes" id="UP000388452"/>
    </source>
</evidence>
<dbReference type="SUPFAM" id="SSF141868">
    <property type="entry name" value="EAL domain-like"/>
    <property type="match status" value="1"/>
</dbReference>
<feature type="compositionally biased region" description="Polar residues" evidence="2">
    <location>
        <begin position="943"/>
        <end position="952"/>
    </location>
</feature>
<evidence type="ECO:0000256" key="3">
    <source>
        <dbReference type="SAM" id="Phobius"/>
    </source>
</evidence>
<dbReference type="NCBIfam" id="TIGR03715">
    <property type="entry name" value="KxYKxGKxW"/>
    <property type="match status" value="1"/>
</dbReference>
<feature type="compositionally biased region" description="Polar residues" evidence="2">
    <location>
        <begin position="441"/>
        <end position="455"/>
    </location>
</feature>
<keyword evidence="3" id="KW-1133">Transmembrane helix</keyword>
<sequence>MRQHLSDEKVHYKLYKDGKNWVAASIATGIAIPVALFSAVFLSPVHEVQATSDDLGYTYTAGQSDLSNSEVADGIKAGTVYDATSNGSSTVKIDNTEIEKIAAAHLQLTLNGNTWSLSPDADFVKTSIDTVLTGLGYPTDAVSDPTSKTNAQSILDYLKKDGLQSVNGGSTAREDGNISWMVTPLISGSSLDMSGNQGGSINQADTLIGDTGFGAIIAGSLKVEDSDQAPFPTTNAQILLANHGYLNGTGSIPNGLINQLKQFSFADGSFASSMKRLQSATTQLMGLYSKTDGSAAVSFYQYNASTELDLDFSKAVKDANGDYVFTINSDTLKGNRYTFDWKNQAAYTGGNVIINYTGSSVINFQDTTNFKPDFLTGDNQIVLSVPNGNTINFTNADGPDQNHAVVLAPTSDVITNVGAYGGIVGAINGDGSNDGYDENTDPGNPINTNPKTPDTNVPDDPGNNPTKSTDTTKTPDDGGDTTTTTTSKTPESKAVTVNQTISTSVSDKDGIDPTDIPESDLPKNTETKSTTFTATVKDDGTVSYTNADGRISLEAPFNDVPVETTTKIGNTTYTVQVSGTLTDNSGLDEDTLDTKAVTDQIGQATDGTTLNWNISVVYFPSSTSKHKQVNFNNEVFFDYADDDFDSDPDNLPEDFTRTAVVSYVETTDSQGHSSYSDWQVEQSLDALTDANVPTMAGYRTNIENDITDDAIIGMLKSMGPINGASVTAETQVTYEKVVQLDDGIHVYTKAQQPGGVEQPSGTVGTNKPQGDPGDPLDTTDDDNNYVPDPDHVYTKAQQPGGVEQPSGTIGTNEPQGDPSDPLDTTDDNTNYVPDPDHVYTKAQQPGGVEQPSGTVGTNEPQGDPSDPLDTTDDDTNYVPDPDHVYTKAQQPGGVEQPSGTVGTNEPQGDPGDPLDTTDDDNNYVPDPDHVYTKAQQPGGVEQPSGTVGTNEPQGDPGDPLDTTDDNTNYVPDPDHVYTKAQQPGGVEQPSGTVGTNEPQGDPSDPLDTTDDNTNYVPDPDHVYTKAQQPGGVEQPSGTVGTNDPGDPLDTTDDNTNYVPDPDHVYTKAQQPGGVEQPSGTVGTNEPQGDPGDPLDTTDDDTNYVPDPDHVYTKAQQPGGVEQPSGTVGTNEPQGDPGDPLDTTDDNTNYVPDPDHVYTKAQQPDGVENMTTTPSGDDGRTTTTTPSGNDGQTTTTTTPSGNDGQTTTTTTPSGNDGQTTTTTTPSGDNGQTTTTIIPSGDDGQTTTTTTPSGDDGQTTTTTTPSGDNDQTPETTVTTPATGNNGGLTTNTNTATPIQTTTPNTAAGTTQLRTGNGLTGQTPATSTTTVNPDGTTSRTLTYVDATQAPVATTAQASQTQTPAANAKTQTVDANKAGIPDQTATIADQANTPAVASPAESVTTVANVIDDNAELTHGNIFIAGGAPGMADYTFFSQPVMDSSTNSVDHYELLLRVWDSKQGGWHLPASFSIPASMEAHLMARAVAQLDVKDISINLTDAQFEDPDTQKAITDLAQSDAVDSLTVELATIPDSEELAANAKVFQAAGVKVTLDNLGSHTDGTQLANAADHVDTLKVSLRGMRRDGNNLTQMTNQLAAWQKAAAAHNDSLEVEGLETPEDLAMTNDLGITAVQGYYFSRPAMPGTRADLM</sequence>
<gene>
    <name evidence="5" type="ORF">LM010_10515</name>
</gene>
<dbReference type="InterPro" id="IPR022263">
    <property type="entry name" value="KxYKxGKxW"/>
</dbReference>
<dbReference type="GO" id="GO:0071111">
    <property type="term" value="F:cyclic-guanylate-specific phosphodiesterase activity"/>
    <property type="evidence" value="ECO:0007669"/>
    <property type="project" value="InterPro"/>
</dbReference>
<feature type="compositionally biased region" description="Polar residues" evidence="2">
    <location>
        <begin position="759"/>
        <end position="768"/>
    </location>
</feature>
<dbReference type="PROSITE" id="PS50883">
    <property type="entry name" value="EAL"/>
    <property type="match status" value="1"/>
</dbReference>
<dbReference type="InterPro" id="IPR001633">
    <property type="entry name" value="EAL_dom"/>
</dbReference>
<protein>
    <submittedName>
        <fullName evidence="5">EAL domain-containing protein</fullName>
    </submittedName>
</protein>
<dbReference type="Proteomes" id="UP000388452">
    <property type="component" value="Chromosome"/>
</dbReference>
<evidence type="ECO:0000313" key="5">
    <source>
        <dbReference type="EMBL" id="QFQ91828.1"/>
    </source>
</evidence>
<proteinExistence type="predicted"/>
<dbReference type="SMART" id="SM00052">
    <property type="entry name" value="EAL"/>
    <property type="match status" value="1"/>
</dbReference>
<feature type="compositionally biased region" description="Polar residues" evidence="2">
    <location>
        <begin position="1309"/>
        <end position="1334"/>
    </location>
</feature>
<feature type="transmembrane region" description="Helical" evidence="3">
    <location>
        <begin position="21"/>
        <end position="42"/>
    </location>
</feature>
<feature type="compositionally biased region" description="Polar residues" evidence="2">
    <location>
        <begin position="495"/>
        <end position="505"/>
    </location>
</feature>